<protein>
    <recommendedName>
        <fullName evidence="5">Phorbol-ester/DAG-type domain-containing protein</fullName>
    </recommendedName>
</protein>
<dbReference type="InterPro" id="IPR004146">
    <property type="entry name" value="DC1"/>
</dbReference>
<sequence>MEGIHRSHPGHGLELKNYEQIYKCNGCKEFGIGRGYRCEQCDFNLHKECLLPKCEDDLFESSIFEFFAQLPNDRDGRRLERICYMCGKPVTGFGYFCEEDDRCLHPFCHTFPSRLEVDDRVVEFKLLDKDAALSSSKCLWCKKKRLEGSTVSGNIPGWFYVSTCDEYHFHVYCCNEMIMLENSLENGIRGFLKTERSTTKAISLKKKNMSMAMMFVITNIVLELLSAVLDQISSINKLHCALFGMLISFAAMFTCIFELIFEARKRKLVWKWKDTLPLPWCYFGDQRVHKPFGSFKDLVGLVCAFCQCIVATIRYCFLRRHADNPIKLSVFPIIFAFGLLFSQILKNRERRNQVSEDEDEMPLV</sequence>
<dbReference type="Pfam" id="PF03107">
    <property type="entry name" value="C1_2"/>
    <property type="match status" value="1"/>
</dbReference>
<evidence type="ECO:0000313" key="6">
    <source>
        <dbReference type="EMBL" id="TXG49734.1"/>
    </source>
</evidence>
<dbReference type="GO" id="GO:0046872">
    <property type="term" value="F:metal ion binding"/>
    <property type="evidence" value="ECO:0007669"/>
    <property type="project" value="UniProtKB-KW"/>
</dbReference>
<dbReference type="InterPro" id="IPR046349">
    <property type="entry name" value="C1-like_sf"/>
</dbReference>
<proteinExistence type="predicted"/>
<reference evidence="7" key="1">
    <citation type="journal article" date="2019" name="Gigascience">
        <title>De novo genome assembly of the endangered Acer yangbiense, a plant species with extremely small populations endemic to Yunnan Province, China.</title>
        <authorList>
            <person name="Yang J."/>
            <person name="Wariss H.M."/>
            <person name="Tao L."/>
            <person name="Zhang R."/>
            <person name="Yun Q."/>
            <person name="Hollingsworth P."/>
            <person name="Dao Z."/>
            <person name="Luo G."/>
            <person name="Guo H."/>
            <person name="Ma Y."/>
            <person name="Sun W."/>
        </authorList>
    </citation>
    <scope>NUCLEOTIDE SEQUENCE [LARGE SCALE GENOMIC DNA]</scope>
    <source>
        <strain evidence="7">cv. Malutang</strain>
    </source>
</reference>
<dbReference type="EMBL" id="VAHF01000012">
    <property type="protein sequence ID" value="TXG49734.1"/>
    <property type="molecule type" value="Genomic_DNA"/>
</dbReference>
<evidence type="ECO:0000313" key="7">
    <source>
        <dbReference type="Proteomes" id="UP000323000"/>
    </source>
</evidence>
<evidence type="ECO:0000256" key="2">
    <source>
        <dbReference type="ARBA" id="ARBA00022737"/>
    </source>
</evidence>
<dbReference type="PANTHER" id="PTHR48473:SF1">
    <property type="entry name" value="TIR DOMAIN-CONTAINING PROTEIN"/>
    <property type="match status" value="1"/>
</dbReference>
<dbReference type="PROSITE" id="PS50081">
    <property type="entry name" value="ZF_DAG_PE_2"/>
    <property type="match status" value="1"/>
</dbReference>
<keyword evidence="4" id="KW-1133">Transmembrane helix</keyword>
<dbReference type="SUPFAM" id="SSF57889">
    <property type="entry name" value="Cysteine-rich domain"/>
    <property type="match status" value="2"/>
</dbReference>
<comment type="caution">
    <text evidence="6">The sequence shown here is derived from an EMBL/GenBank/DDBJ whole genome shotgun (WGS) entry which is preliminary data.</text>
</comment>
<feature type="transmembrane region" description="Helical" evidence="4">
    <location>
        <begin position="329"/>
        <end position="345"/>
    </location>
</feature>
<feature type="transmembrane region" description="Helical" evidence="4">
    <location>
        <begin position="298"/>
        <end position="317"/>
    </location>
</feature>
<feature type="transmembrane region" description="Helical" evidence="4">
    <location>
        <begin position="241"/>
        <end position="261"/>
    </location>
</feature>
<dbReference type="OrthoDB" id="1905256at2759"/>
<keyword evidence="4" id="KW-0472">Membrane</keyword>
<dbReference type="AlphaFoldDB" id="A0A5C7GYB0"/>
<evidence type="ECO:0000259" key="5">
    <source>
        <dbReference type="PROSITE" id="PS50081"/>
    </source>
</evidence>
<accession>A0A5C7GYB0</accession>
<keyword evidence="1" id="KW-0479">Metal-binding</keyword>
<dbReference type="InterPro" id="IPR002219">
    <property type="entry name" value="PKC_DAG/PE"/>
</dbReference>
<feature type="domain" description="Phorbol-ester/DAG-type" evidence="5">
    <location>
        <begin position="10"/>
        <end position="49"/>
    </location>
</feature>
<keyword evidence="2" id="KW-0677">Repeat</keyword>
<organism evidence="6 7">
    <name type="scientific">Acer yangbiense</name>
    <dbReference type="NCBI Taxonomy" id="1000413"/>
    <lineage>
        <taxon>Eukaryota</taxon>
        <taxon>Viridiplantae</taxon>
        <taxon>Streptophyta</taxon>
        <taxon>Embryophyta</taxon>
        <taxon>Tracheophyta</taxon>
        <taxon>Spermatophyta</taxon>
        <taxon>Magnoliopsida</taxon>
        <taxon>eudicotyledons</taxon>
        <taxon>Gunneridae</taxon>
        <taxon>Pentapetalae</taxon>
        <taxon>rosids</taxon>
        <taxon>malvids</taxon>
        <taxon>Sapindales</taxon>
        <taxon>Sapindaceae</taxon>
        <taxon>Hippocastanoideae</taxon>
        <taxon>Acereae</taxon>
        <taxon>Acer</taxon>
    </lineage>
</organism>
<dbReference type="Proteomes" id="UP000323000">
    <property type="component" value="Chromosome 12"/>
</dbReference>
<dbReference type="PANTHER" id="PTHR48473">
    <property type="entry name" value="TIR DOMAIN-CONTAINING PROTEIN"/>
    <property type="match status" value="1"/>
</dbReference>
<keyword evidence="3" id="KW-0862">Zinc</keyword>
<evidence type="ECO:0000256" key="3">
    <source>
        <dbReference type="ARBA" id="ARBA00022833"/>
    </source>
</evidence>
<evidence type="ECO:0000256" key="1">
    <source>
        <dbReference type="ARBA" id="ARBA00022723"/>
    </source>
</evidence>
<feature type="transmembrane region" description="Helical" evidence="4">
    <location>
        <begin position="210"/>
        <end position="229"/>
    </location>
</feature>
<name>A0A5C7GYB0_9ROSI</name>
<dbReference type="Gene3D" id="3.30.60.20">
    <property type="match status" value="1"/>
</dbReference>
<gene>
    <name evidence="6" type="ORF">EZV62_025609</name>
</gene>
<evidence type="ECO:0000256" key="4">
    <source>
        <dbReference type="SAM" id="Phobius"/>
    </source>
</evidence>
<keyword evidence="4" id="KW-0812">Transmembrane</keyword>
<keyword evidence="7" id="KW-1185">Reference proteome</keyword>